<feature type="transmembrane region" description="Helical" evidence="1">
    <location>
        <begin position="103"/>
        <end position="121"/>
    </location>
</feature>
<dbReference type="eggNOG" id="COG5395">
    <property type="taxonomic scope" value="Bacteria"/>
</dbReference>
<keyword evidence="3" id="KW-1185">Reference proteome</keyword>
<organism evidence="2 3">
    <name type="scientific">Wenxinia marina DSM 24838</name>
    <dbReference type="NCBI Taxonomy" id="1123501"/>
    <lineage>
        <taxon>Bacteria</taxon>
        <taxon>Pseudomonadati</taxon>
        <taxon>Pseudomonadota</taxon>
        <taxon>Alphaproteobacteria</taxon>
        <taxon>Rhodobacterales</taxon>
        <taxon>Roseobacteraceae</taxon>
        <taxon>Wenxinia</taxon>
    </lineage>
</organism>
<dbReference type="EMBL" id="AONG01000006">
    <property type="protein sequence ID" value="KIQ70169.1"/>
    <property type="molecule type" value="Genomic_DNA"/>
</dbReference>
<dbReference type="InterPro" id="IPR018750">
    <property type="entry name" value="DUF2306_membrane"/>
</dbReference>
<accession>A0A0D0Q6Y2</accession>
<feature type="transmembrane region" description="Helical" evidence="1">
    <location>
        <begin position="73"/>
        <end position="91"/>
    </location>
</feature>
<comment type="caution">
    <text evidence="2">The sequence shown here is derived from an EMBL/GenBank/DDBJ whole genome shotgun (WGS) entry which is preliminary data.</text>
</comment>
<dbReference type="OrthoDB" id="9815686at2"/>
<gene>
    <name evidence="2" type="ORF">Wenmar_01126</name>
</gene>
<evidence type="ECO:0000313" key="2">
    <source>
        <dbReference type="EMBL" id="KIQ70169.1"/>
    </source>
</evidence>
<feature type="transmembrane region" description="Helical" evidence="1">
    <location>
        <begin position="12"/>
        <end position="32"/>
    </location>
</feature>
<keyword evidence="1" id="KW-0472">Membrane</keyword>
<sequence>MSLDPILTAPAAVQVHVAFALAAMALGPVVLLRRHRDGLHRALGRVWVGAMAGTALTSFLILEIRLIGPLSPIHLLSAWTLWGLWEAVRAARARDIARHRAGMRSLYVGAMGIAGLFTLLPGRRMHAALFGDAGMGAFLLAALALALALLLLRPGRVGA</sequence>
<keyword evidence="1" id="KW-0812">Transmembrane</keyword>
<keyword evidence="1" id="KW-1133">Transmembrane helix</keyword>
<feature type="transmembrane region" description="Helical" evidence="1">
    <location>
        <begin position="44"/>
        <end position="67"/>
    </location>
</feature>
<dbReference type="RefSeq" id="WP_018302906.1">
    <property type="nucleotide sequence ID" value="NZ_KB902288.1"/>
</dbReference>
<evidence type="ECO:0000256" key="1">
    <source>
        <dbReference type="SAM" id="Phobius"/>
    </source>
</evidence>
<protein>
    <submittedName>
        <fullName evidence="2">Putative membrane protein</fullName>
    </submittedName>
</protein>
<dbReference type="STRING" id="1123501.Wenmar_01126"/>
<evidence type="ECO:0000313" key="3">
    <source>
        <dbReference type="Proteomes" id="UP000035100"/>
    </source>
</evidence>
<feature type="transmembrane region" description="Helical" evidence="1">
    <location>
        <begin position="133"/>
        <end position="152"/>
    </location>
</feature>
<dbReference type="Proteomes" id="UP000035100">
    <property type="component" value="Unassembled WGS sequence"/>
</dbReference>
<proteinExistence type="predicted"/>
<dbReference type="Pfam" id="PF10067">
    <property type="entry name" value="DUF2306"/>
    <property type="match status" value="1"/>
</dbReference>
<reference evidence="2 3" key="1">
    <citation type="submission" date="2013-01" db="EMBL/GenBank/DDBJ databases">
        <authorList>
            <person name="Fiebig A."/>
            <person name="Goeker M."/>
            <person name="Klenk H.-P.P."/>
        </authorList>
    </citation>
    <scope>NUCLEOTIDE SEQUENCE [LARGE SCALE GENOMIC DNA]</scope>
    <source>
        <strain evidence="2 3">DSM 24838</strain>
    </source>
</reference>
<name>A0A0D0Q6Y2_9RHOB</name>
<dbReference type="AlphaFoldDB" id="A0A0D0Q6Y2"/>